<dbReference type="Proteomes" id="UP001552502">
    <property type="component" value="Unassembled WGS sequence"/>
</dbReference>
<comment type="caution">
    <text evidence="1">The sequence shown here is derived from an EMBL/GenBank/DDBJ whole genome shotgun (WGS) entry which is preliminary data.</text>
</comment>
<accession>A0ABV3IEM8</accession>
<evidence type="ECO:0000313" key="2">
    <source>
        <dbReference type="Proteomes" id="UP001552502"/>
    </source>
</evidence>
<organism evidence="1 2">
    <name type="scientific">Bacillus proteolyticus</name>
    <dbReference type="NCBI Taxonomy" id="2026192"/>
    <lineage>
        <taxon>Bacteria</taxon>
        <taxon>Bacillati</taxon>
        <taxon>Bacillota</taxon>
        <taxon>Bacilli</taxon>
        <taxon>Bacillales</taxon>
        <taxon>Bacillaceae</taxon>
        <taxon>Bacillus</taxon>
        <taxon>Bacillus cereus group</taxon>
    </lineage>
</organism>
<dbReference type="EMBL" id="JBEGIE010000045">
    <property type="protein sequence ID" value="MEV4912706.1"/>
    <property type="molecule type" value="Genomic_DNA"/>
</dbReference>
<reference evidence="1 2" key="1">
    <citation type="journal article" date="2023" name="Proc. Natl. Acad. Sci. U.S.A.">
        <title>Bacterial tolerance to host-exuded specialized metabolites structures the maize root microbiome.</title>
        <authorList>
            <person name="Thoenen L."/>
            <person name="Giroud C."/>
            <person name="Kreuzer M."/>
            <person name="Waelchli J."/>
            <person name="Gfeller V."/>
            <person name="Deslandes-Herold G."/>
            <person name="Mateo P."/>
            <person name="Robert C.A.M."/>
            <person name="Ahrens C.H."/>
            <person name="Rubio-Somoza I."/>
            <person name="Bruggmann R."/>
            <person name="Erb M."/>
            <person name="Schlaeppi K."/>
        </authorList>
    </citation>
    <scope>NUCLEOTIDE SEQUENCE [LARGE SCALE GENOMIC DNA]</scope>
    <source>
        <strain evidence="1 2">LBA1-1-1.1</strain>
    </source>
</reference>
<keyword evidence="2" id="KW-1185">Reference proteome</keyword>
<dbReference type="RefSeq" id="WP_199640578.1">
    <property type="nucleotide sequence ID" value="NZ_JBEGIE010000045.1"/>
</dbReference>
<protein>
    <submittedName>
        <fullName evidence="1">Uncharacterized protein</fullName>
    </submittedName>
</protein>
<name>A0ABV3IEM8_9BACI</name>
<evidence type="ECO:0000313" key="1">
    <source>
        <dbReference type="EMBL" id="MEV4912706.1"/>
    </source>
</evidence>
<sequence>MKSGAKYTHSMIENPGPLAEMRGNPVSNFLAGKYNVKILDEDTTIYRSGKKGGLTILGEEQNALG</sequence>
<gene>
    <name evidence="1" type="ORF">MRBLBA1_003540</name>
</gene>
<proteinExistence type="predicted"/>